<reference evidence="6 7" key="1">
    <citation type="submission" date="2017-11" db="EMBL/GenBank/DDBJ databases">
        <title>Genome-resolved metagenomics identifies genetic mobility, metabolic interactions, and unexpected diversity in perchlorate-reducing communities.</title>
        <authorList>
            <person name="Barnum T.P."/>
            <person name="Figueroa I.A."/>
            <person name="Carlstrom C.I."/>
            <person name="Lucas L.N."/>
            <person name="Engelbrektson A.L."/>
            <person name="Coates J.D."/>
        </authorList>
    </citation>
    <scope>NUCLEOTIDE SEQUENCE [LARGE SCALE GENOMIC DNA]</scope>
    <source>
        <strain evidence="6">BM706</strain>
    </source>
</reference>
<organism evidence="6 7">
    <name type="scientific">Muiribacterium halophilum</name>
    <dbReference type="NCBI Taxonomy" id="2053465"/>
    <lineage>
        <taxon>Bacteria</taxon>
        <taxon>Candidatus Muiribacteriota</taxon>
        <taxon>Candidatus Muiribacteriia</taxon>
        <taxon>Candidatus Muiribacteriales</taxon>
        <taxon>Candidatus Muiribacteriaceae</taxon>
        <taxon>Candidatus Muiribacterium</taxon>
    </lineage>
</organism>
<keyword evidence="2" id="KW-0479">Metal-binding</keyword>
<feature type="domain" description="ATPase BadF/BadG/BcrA/BcrD type" evidence="5">
    <location>
        <begin position="44"/>
        <end position="239"/>
    </location>
</feature>
<dbReference type="GO" id="GO:0046872">
    <property type="term" value="F:metal ion binding"/>
    <property type="evidence" value="ECO:0007669"/>
    <property type="project" value="UniProtKB-KW"/>
</dbReference>
<dbReference type="InterPro" id="IPR008275">
    <property type="entry name" value="CoA_E_activase_dom"/>
</dbReference>
<evidence type="ECO:0000256" key="4">
    <source>
        <dbReference type="ARBA" id="ARBA00023014"/>
    </source>
</evidence>
<comment type="cofactor">
    <cofactor evidence="1">
        <name>[4Fe-4S] cluster</name>
        <dbReference type="ChEBI" id="CHEBI:49883"/>
    </cofactor>
</comment>
<accession>A0A2N5ZI90</accession>
<protein>
    <submittedName>
        <fullName evidence="6">2-hydroxyglutaryl-CoA dehydratase</fullName>
    </submittedName>
</protein>
<dbReference type="AlphaFoldDB" id="A0A2N5ZI90"/>
<evidence type="ECO:0000256" key="1">
    <source>
        <dbReference type="ARBA" id="ARBA00001966"/>
    </source>
</evidence>
<dbReference type="Proteomes" id="UP000234857">
    <property type="component" value="Unassembled WGS sequence"/>
</dbReference>
<dbReference type="EMBL" id="PKTG01000064">
    <property type="protein sequence ID" value="PLX18407.1"/>
    <property type="molecule type" value="Genomic_DNA"/>
</dbReference>
<evidence type="ECO:0000313" key="6">
    <source>
        <dbReference type="EMBL" id="PLX18407.1"/>
    </source>
</evidence>
<dbReference type="NCBIfam" id="TIGR00241">
    <property type="entry name" value="CoA_E_activ"/>
    <property type="match status" value="1"/>
</dbReference>
<sequence>MILSALDIGSRLTKRVDFKDDKIINTSLLDTAVFYKNINDFIKKNQDISLYMTGYGKNNLQFGNKELKTFTTPELKAHFIGAKQQTGLKDFILLDIGGQDTKVIKVENSRMVDFRTNEKCAAASGRYLENMSSILGIENIGKYFESPVKLSSTCAVFGESEVIGLLSNGISISEIAAGVNKSLFLRVSKLIIPLYSENTPIVFCGGLYSNIAIRSFLVDEFKCDLIIPDFPIHNGAIGAFWAKYIK</sequence>
<dbReference type="InterPro" id="IPR043129">
    <property type="entry name" value="ATPase_NBD"/>
</dbReference>
<dbReference type="PANTHER" id="PTHR32329">
    <property type="entry name" value="BIFUNCTIONAL PROTEIN [INCLUDES 2-HYDROXYACYL-COA DEHYDRATASE (N-TER) AND ITS ACTIVATOR DOMAIN (C_TERM)-RELATED"/>
    <property type="match status" value="1"/>
</dbReference>
<evidence type="ECO:0000256" key="3">
    <source>
        <dbReference type="ARBA" id="ARBA00023004"/>
    </source>
</evidence>
<comment type="caution">
    <text evidence="6">The sequence shown here is derived from an EMBL/GenBank/DDBJ whole genome shotgun (WGS) entry which is preliminary data.</text>
</comment>
<gene>
    <name evidence="6" type="ORF">C0601_05150</name>
</gene>
<dbReference type="GO" id="GO:0051536">
    <property type="term" value="F:iron-sulfur cluster binding"/>
    <property type="evidence" value="ECO:0007669"/>
    <property type="project" value="UniProtKB-KW"/>
</dbReference>
<keyword evidence="3" id="KW-0408">Iron</keyword>
<dbReference type="SUPFAM" id="SSF53067">
    <property type="entry name" value="Actin-like ATPase domain"/>
    <property type="match status" value="1"/>
</dbReference>
<dbReference type="InterPro" id="IPR002731">
    <property type="entry name" value="ATPase_BadF"/>
</dbReference>
<dbReference type="Gene3D" id="3.30.420.40">
    <property type="match status" value="2"/>
</dbReference>
<name>A0A2N5ZI90_MUIH1</name>
<dbReference type="Pfam" id="PF01869">
    <property type="entry name" value="BcrAD_BadFG"/>
    <property type="match status" value="1"/>
</dbReference>
<proteinExistence type="predicted"/>
<evidence type="ECO:0000256" key="2">
    <source>
        <dbReference type="ARBA" id="ARBA00022723"/>
    </source>
</evidence>
<evidence type="ECO:0000259" key="5">
    <source>
        <dbReference type="Pfam" id="PF01869"/>
    </source>
</evidence>
<dbReference type="InterPro" id="IPR051805">
    <property type="entry name" value="Dehydratase_Activator_Redct"/>
</dbReference>
<dbReference type="PANTHER" id="PTHR32329:SF5">
    <property type="entry name" value="ACTIVATOR OF 2-HYDROXYACYL-COA DEHYDRATASE"/>
    <property type="match status" value="1"/>
</dbReference>
<dbReference type="CDD" id="cd24109">
    <property type="entry name" value="ASKHA_NBD_YjiL-like"/>
    <property type="match status" value="1"/>
</dbReference>
<keyword evidence="4" id="KW-0411">Iron-sulfur</keyword>
<evidence type="ECO:0000313" key="7">
    <source>
        <dbReference type="Proteomes" id="UP000234857"/>
    </source>
</evidence>